<keyword evidence="3" id="KW-1135">Mitochondrion nucleoid</keyword>
<name>A0ABD3Q548_9STRA</name>
<dbReference type="SMART" id="SM00382">
    <property type="entry name" value="AAA"/>
    <property type="match status" value="1"/>
</dbReference>
<dbReference type="SUPFAM" id="SSF52540">
    <property type="entry name" value="P-loop containing nucleoside triphosphate hydrolases"/>
    <property type="match status" value="1"/>
</dbReference>
<dbReference type="InterPro" id="IPR003960">
    <property type="entry name" value="ATPase_AAA_CS"/>
</dbReference>
<protein>
    <recommendedName>
        <fullName evidence="4">AAA+ ATPase domain-containing protein</fullName>
    </recommendedName>
</protein>
<evidence type="ECO:0000256" key="1">
    <source>
        <dbReference type="ARBA" id="ARBA00004436"/>
    </source>
</evidence>
<dbReference type="Pfam" id="PF00004">
    <property type="entry name" value="AAA"/>
    <property type="match status" value="1"/>
</dbReference>
<dbReference type="InterPro" id="IPR003593">
    <property type="entry name" value="AAA+_ATPase"/>
</dbReference>
<proteinExistence type="predicted"/>
<dbReference type="PANTHER" id="PTHR23075:SF0">
    <property type="entry name" value="ATPASE FAMILY AAA DOMAIN-CONTAINING PROTEIN 3"/>
    <property type="match status" value="1"/>
</dbReference>
<dbReference type="PANTHER" id="PTHR23075">
    <property type="entry name" value="PUTATIVE ATP-ASE"/>
    <property type="match status" value="1"/>
</dbReference>
<feature type="domain" description="AAA+ ATPase" evidence="4">
    <location>
        <begin position="501"/>
        <end position="649"/>
    </location>
</feature>
<dbReference type="EMBL" id="JALLPJ020000396">
    <property type="protein sequence ID" value="KAL3793365.1"/>
    <property type="molecule type" value="Genomic_DNA"/>
</dbReference>
<organism evidence="5 6">
    <name type="scientific">Cyclotella atomus</name>
    <dbReference type="NCBI Taxonomy" id="382360"/>
    <lineage>
        <taxon>Eukaryota</taxon>
        <taxon>Sar</taxon>
        <taxon>Stramenopiles</taxon>
        <taxon>Ochrophyta</taxon>
        <taxon>Bacillariophyta</taxon>
        <taxon>Coscinodiscophyceae</taxon>
        <taxon>Thalassiosirophycidae</taxon>
        <taxon>Stephanodiscales</taxon>
        <taxon>Stephanodiscaceae</taxon>
        <taxon>Cyclotella</taxon>
    </lineage>
</organism>
<gene>
    <name evidence="5" type="ORF">ACHAWO_002566</name>
</gene>
<keyword evidence="2" id="KW-0175">Coiled coil</keyword>
<dbReference type="Proteomes" id="UP001530400">
    <property type="component" value="Unassembled WGS sequence"/>
</dbReference>
<dbReference type="Gene3D" id="3.40.50.300">
    <property type="entry name" value="P-loop containing nucleotide triphosphate hydrolases"/>
    <property type="match status" value="1"/>
</dbReference>
<evidence type="ECO:0000313" key="6">
    <source>
        <dbReference type="Proteomes" id="UP001530400"/>
    </source>
</evidence>
<evidence type="ECO:0000313" key="5">
    <source>
        <dbReference type="EMBL" id="KAL3793365.1"/>
    </source>
</evidence>
<keyword evidence="3" id="KW-0496">Mitochondrion</keyword>
<comment type="caution">
    <text evidence="5">The sequence shown here is derived from an EMBL/GenBank/DDBJ whole genome shotgun (WGS) entry which is preliminary data.</text>
</comment>
<dbReference type="PROSITE" id="PS00674">
    <property type="entry name" value="AAA"/>
    <property type="match status" value="1"/>
</dbReference>
<keyword evidence="6" id="KW-1185">Reference proteome</keyword>
<dbReference type="InterPro" id="IPR027417">
    <property type="entry name" value="P-loop_NTPase"/>
</dbReference>
<evidence type="ECO:0000259" key="4">
    <source>
        <dbReference type="SMART" id="SM00382"/>
    </source>
</evidence>
<dbReference type="AlphaFoldDB" id="A0ABD3Q548"/>
<dbReference type="GO" id="GO:0042645">
    <property type="term" value="C:mitochondrial nucleoid"/>
    <property type="evidence" value="ECO:0007669"/>
    <property type="project" value="UniProtKB-SubCell"/>
</dbReference>
<evidence type="ECO:0000256" key="2">
    <source>
        <dbReference type="ARBA" id="ARBA00023054"/>
    </source>
</evidence>
<dbReference type="InterPro" id="IPR003959">
    <property type="entry name" value="ATPase_AAA_core"/>
</dbReference>
<sequence length="770" mass="85601">MAFDIIHLTCRFSQFDEPNWLQDIEKEVAMINSWQAEAEKLAVIAIEAFRALKEDTTDVREETKLATLADLMVNSSAIYDDLMTQHHSALSQHIPNSDESPHLQIETWSKAGFEVENTIESEAALAKIVSLPLKTYKLKDDKQQYFAVSRTTRRTRYHTGVIYENDEASEKLDPPAIFSFNIGAVAHIANSMEELSSKLSTTSAFLHHYTSIDKTILKLKSITKDSTSFKTPALIASEVAALETEAALKRVTQLCHALMQSTKINLLRARLVSRLTVLSTNDLASEKLTRIERAVVSARETNSEEANAGLDTVLVFVNAIEDIKTIWNSTMRNNAFFARELQELDDAARIESRVAKEEINAEAVVERENESTSLEQIKIIGNALTNEVIQAIENIFWHLTGCMHHIVSTEEGRHQFLFYVIAAASMVFVTSTLKEGISLVCLFILHFFTAPRLVREYGNLRMRPSWCAANDAEEIVLPDEIKDRMEVIVRVSSAASARGFPMRSILIHGKPGCGKSMVAKKLAESTGLPYAMMSGGDVFPLKSQGPSELKRLLMWASKGRGGIIIIDEAECALGSRAKTTQDSSAVVAGLGDETKSTSGGYSRDCLNVLLSMTGTFGNIMLILTTSNPSELDEAVLDRMDEHLHLPVPSRYERYSILNNAFSRVFCTAQTAPSRNYLSFLSKPLPTARYSESFNVESALSKMAQDSNTGGFSGRELKKLVQMILYKCHASDSGILDYSMWKKETQALCKTFAAKHLLWQSPSRSEITANL</sequence>
<reference evidence="5 6" key="1">
    <citation type="submission" date="2024-10" db="EMBL/GenBank/DDBJ databases">
        <title>Updated reference genomes for cyclostephanoid diatoms.</title>
        <authorList>
            <person name="Roberts W.R."/>
            <person name="Alverson A.J."/>
        </authorList>
    </citation>
    <scope>NUCLEOTIDE SEQUENCE [LARGE SCALE GENOMIC DNA]</scope>
    <source>
        <strain evidence="5 6">AJA010-31</strain>
    </source>
</reference>
<evidence type="ECO:0000256" key="3">
    <source>
        <dbReference type="ARBA" id="ARBA00023271"/>
    </source>
</evidence>
<comment type="subcellular location">
    <subcellularLocation>
        <location evidence="1">Mitochondrion matrix</location>
        <location evidence="1">Mitochondrion nucleoid</location>
    </subcellularLocation>
</comment>
<accession>A0ABD3Q548</accession>